<accession>A0A9E2F5C1</accession>
<evidence type="ECO:0000256" key="1">
    <source>
        <dbReference type="SAM" id="Coils"/>
    </source>
</evidence>
<dbReference type="InterPro" id="IPR007813">
    <property type="entry name" value="PilN"/>
</dbReference>
<dbReference type="Pfam" id="PF05137">
    <property type="entry name" value="PilN"/>
    <property type="match status" value="1"/>
</dbReference>
<dbReference type="Proteomes" id="UP000811545">
    <property type="component" value="Unassembled WGS sequence"/>
</dbReference>
<sequence>MSKKLQFLSFNLLPRKAKKRRLIKGEEITLILVFFAIVAIIGGVYYFQTSLNNQLLAQINKVENEINNLAQVKQKVTELERDLAAIGRVEASIVKLEEESTSLRWLFLELQKITPAGVSFSSVNIDRSGKSISLQVEARNINLATEFLARIRKSKFIPNLDIRGISIDVNTGRITFPISLTFIEGV</sequence>
<keyword evidence="2" id="KW-0812">Transmembrane</keyword>
<dbReference type="EMBL" id="QLTW01000001">
    <property type="protein sequence ID" value="MBT9144225.1"/>
    <property type="molecule type" value="Genomic_DNA"/>
</dbReference>
<dbReference type="PANTHER" id="PTHR40278">
    <property type="entry name" value="DNA UTILIZATION PROTEIN HOFN"/>
    <property type="match status" value="1"/>
</dbReference>
<dbReference type="InterPro" id="IPR052534">
    <property type="entry name" value="Extracell_DNA_Util/SecSys_Comp"/>
</dbReference>
<dbReference type="AlphaFoldDB" id="A0A9E2F5C1"/>
<name>A0A9E2F5C1_PSYF1</name>
<feature type="transmembrane region" description="Helical" evidence="2">
    <location>
        <begin position="28"/>
        <end position="47"/>
    </location>
</feature>
<keyword evidence="2" id="KW-1133">Transmembrane helix</keyword>
<proteinExistence type="predicted"/>
<reference evidence="3 4" key="1">
    <citation type="journal article" date="2021" name="bioRxiv">
        <title>Unique metabolic strategies in Hadean analogues reveal hints for primordial physiology.</title>
        <authorList>
            <person name="Nobu M.K."/>
            <person name="Nakai R."/>
            <person name="Tamazawa S."/>
            <person name="Mori H."/>
            <person name="Toyoda A."/>
            <person name="Ijiri A."/>
            <person name="Suzuki S."/>
            <person name="Kurokawa K."/>
            <person name="Kamagata Y."/>
            <person name="Tamaki H."/>
        </authorList>
    </citation>
    <scope>NUCLEOTIDE SEQUENCE [LARGE SCALE GENOMIC DNA]</scope>
    <source>
        <strain evidence="3">BS525</strain>
    </source>
</reference>
<comment type="caution">
    <text evidence="3">The sequence shown here is derived from an EMBL/GenBank/DDBJ whole genome shotgun (WGS) entry which is preliminary data.</text>
</comment>
<feature type="coiled-coil region" evidence="1">
    <location>
        <begin position="52"/>
        <end position="89"/>
    </location>
</feature>
<evidence type="ECO:0000313" key="4">
    <source>
        <dbReference type="Proteomes" id="UP000811545"/>
    </source>
</evidence>
<organism evidence="3 4">
    <name type="scientific">Psychracetigena formicireducens</name>
    <dbReference type="NCBI Taxonomy" id="2986056"/>
    <lineage>
        <taxon>Bacteria</taxon>
        <taxon>Bacillati</taxon>
        <taxon>Candidatus Lithacetigenota</taxon>
        <taxon>Candidatus Psychracetigena</taxon>
    </lineage>
</organism>
<keyword evidence="1" id="KW-0175">Coiled coil</keyword>
<dbReference type="PANTHER" id="PTHR40278:SF1">
    <property type="entry name" value="DNA UTILIZATION PROTEIN HOFN"/>
    <property type="match status" value="1"/>
</dbReference>
<evidence type="ECO:0000313" key="3">
    <source>
        <dbReference type="EMBL" id="MBT9144225.1"/>
    </source>
</evidence>
<gene>
    <name evidence="3" type="ORF">DDT42_00057</name>
</gene>
<evidence type="ECO:0000256" key="2">
    <source>
        <dbReference type="SAM" id="Phobius"/>
    </source>
</evidence>
<keyword evidence="2" id="KW-0472">Membrane</keyword>
<protein>
    <submittedName>
        <fullName evidence="3">Uncharacterized protein</fullName>
    </submittedName>
</protein>